<keyword evidence="2" id="KW-1133">Transmembrane helix</keyword>
<comment type="caution">
    <text evidence="4">The sequence shown here is derived from an EMBL/GenBank/DDBJ whole genome shotgun (WGS) entry which is preliminary data.</text>
</comment>
<dbReference type="Proteomes" id="UP001203297">
    <property type="component" value="Unassembled WGS sequence"/>
</dbReference>
<feature type="region of interest" description="Disordered" evidence="1">
    <location>
        <begin position="1"/>
        <end position="48"/>
    </location>
</feature>
<evidence type="ECO:0000259" key="3">
    <source>
        <dbReference type="Pfam" id="PF20153"/>
    </source>
</evidence>
<dbReference type="InterPro" id="IPR045338">
    <property type="entry name" value="DUF6535"/>
</dbReference>
<accession>A0AAD4MAY6</accession>
<protein>
    <recommendedName>
        <fullName evidence="3">DUF6535 domain-containing protein</fullName>
    </recommendedName>
</protein>
<keyword evidence="2" id="KW-0472">Membrane</keyword>
<reference evidence="4" key="1">
    <citation type="journal article" date="2022" name="New Phytol.">
        <title>Evolutionary transition to the ectomycorrhizal habit in the genomes of a hyperdiverse lineage of mushroom-forming fungi.</title>
        <authorList>
            <person name="Looney B."/>
            <person name="Miyauchi S."/>
            <person name="Morin E."/>
            <person name="Drula E."/>
            <person name="Courty P.E."/>
            <person name="Kohler A."/>
            <person name="Kuo A."/>
            <person name="LaButti K."/>
            <person name="Pangilinan J."/>
            <person name="Lipzen A."/>
            <person name="Riley R."/>
            <person name="Andreopoulos W."/>
            <person name="He G."/>
            <person name="Johnson J."/>
            <person name="Nolan M."/>
            <person name="Tritt A."/>
            <person name="Barry K.W."/>
            <person name="Grigoriev I.V."/>
            <person name="Nagy L.G."/>
            <person name="Hibbett D."/>
            <person name="Henrissat B."/>
            <person name="Matheny P.B."/>
            <person name="Labbe J."/>
            <person name="Martin F.M."/>
        </authorList>
    </citation>
    <scope>NUCLEOTIDE SEQUENCE</scope>
    <source>
        <strain evidence="4">BPL690</strain>
    </source>
</reference>
<sequence length="136" mass="14733">MASSNPGITNLDVEAQFPTADAPTANAATSRATRAAENIEAQRAGESYGDPSGKLWSMYLTEAEKQDKEITESWKGDTDGILVFTGLFSATVAAFIIESYKKLSPDSAMQRSHCSHKYLINLSISRTGSLSRTSRH</sequence>
<keyword evidence="2" id="KW-0812">Transmembrane</keyword>
<evidence type="ECO:0000313" key="4">
    <source>
        <dbReference type="EMBL" id="KAI0306815.1"/>
    </source>
</evidence>
<evidence type="ECO:0000313" key="5">
    <source>
        <dbReference type="Proteomes" id="UP001203297"/>
    </source>
</evidence>
<proteinExistence type="predicted"/>
<dbReference type="AlphaFoldDB" id="A0AAD4MAY6"/>
<feature type="compositionally biased region" description="Low complexity" evidence="1">
    <location>
        <begin position="18"/>
        <end position="36"/>
    </location>
</feature>
<evidence type="ECO:0000256" key="2">
    <source>
        <dbReference type="SAM" id="Phobius"/>
    </source>
</evidence>
<name>A0AAD4MAY6_9AGAM</name>
<dbReference type="Pfam" id="PF20153">
    <property type="entry name" value="DUF6535"/>
    <property type="match status" value="1"/>
</dbReference>
<feature type="transmembrane region" description="Helical" evidence="2">
    <location>
        <begin position="81"/>
        <end position="100"/>
    </location>
</feature>
<keyword evidence="5" id="KW-1185">Reference proteome</keyword>
<gene>
    <name evidence="4" type="ORF">B0F90DRAFT_1849195</name>
</gene>
<dbReference type="EMBL" id="WTXG01000002">
    <property type="protein sequence ID" value="KAI0306815.1"/>
    <property type="molecule type" value="Genomic_DNA"/>
</dbReference>
<feature type="domain" description="DUF6535" evidence="3">
    <location>
        <begin position="56"/>
        <end position="117"/>
    </location>
</feature>
<organism evidence="4 5">
    <name type="scientific">Multifurca ochricompacta</name>
    <dbReference type="NCBI Taxonomy" id="376703"/>
    <lineage>
        <taxon>Eukaryota</taxon>
        <taxon>Fungi</taxon>
        <taxon>Dikarya</taxon>
        <taxon>Basidiomycota</taxon>
        <taxon>Agaricomycotina</taxon>
        <taxon>Agaricomycetes</taxon>
        <taxon>Russulales</taxon>
        <taxon>Russulaceae</taxon>
        <taxon>Multifurca</taxon>
    </lineage>
</organism>
<evidence type="ECO:0000256" key="1">
    <source>
        <dbReference type="SAM" id="MobiDB-lite"/>
    </source>
</evidence>